<reference evidence="7 8" key="1">
    <citation type="journal article" date="2019" name="Nat. Microbiol.">
        <title>Wide diversity of methane and short-chain alkane metabolisms in uncultured archaea.</title>
        <authorList>
            <person name="Borrel G."/>
            <person name="Adam P.S."/>
            <person name="McKay L.J."/>
            <person name="Chen L.X."/>
            <person name="Sierra-Garcia I.N."/>
            <person name="Sieber C.M."/>
            <person name="Letourneur Q."/>
            <person name="Ghozlane A."/>
            <person name="Andersen G.L."/>
            <person name="Li W.J."/>
            <person name="Hallam S.J."/>
            <person name="Muyzer G."/>
            <person name="de Oliveira V.M."/>
            <person name="Inskeep W.P."/>
            <person name="Banfield J.F."/>
            <person name="Gribaldo S."/>
        </authorList>
    </citation>
    <scope>NUCLEOTIDE SEQUENCE [LARGE SCALE GENOMIC DNA]</scope>
    <source>
        <strain evidence="7">NM1b</strain>
    </source>
</reference>
<keyword evidence="3 6" id="KW-0540">Nuclease</keyword>
<comment type="subcellular location">
    <subcellularLocation>
        <location evidence="6">Cytoplasm</location>
    </subcellularLocation>
</comment>
<proteinExistence type="inferred from homology"/>
<dbReference type="Gene3D" id="3.30.70.3250">
    <property type="entry name" value="Ribonuclease P, Pop5 subunit"/>
    <property type="match status" value="1"/>
</dbReference>
<gene>
    <name evidence="6" type="primary">rnp2</name>
    <name evidence="7" type="ORF">EF807_00085</name>
</gene>
<keyword evidence="2 6" id="KW-0819">tRNA processing</keyword>
<dbReference type="GO" id="GO:0030677">
    <property type="term" value="C:ribonuclease P complex"/>
    <property type="evidence" value="ECO:0007669"/>
    <property type="project" value="UniProtKB-UniRule"/>
</dbReference>
<accession>A0A520KZA8</accession>
<comment type="caution">
    <text evidence="7">The sequence shown here is derived from an EMBL/GenBank/DDBJ whole genome shotgun (WGS) entry which is preliminary data.</text>
</comment>
<dbReference type="SUPFAM" id="SSF160350">
    <property type="entry name" value="Rnp2-like"/>
    <property type="match status" value="1"/>
</dbReference>
<sequence>MKIPPSLREKKRYVIFDMLSDGKKIKERDLMDAIRSSGTSLIGSFGMSLCNMRMIELNGRRGILRCSRGELNKVRAVLTMVNNINDERVAIDIMGVSGGIKKATHKYFKDKKR</sequence>
<protein>
    <recommendedName>
        <fullName evidence="6">Ribonuclease P protein component 2</fullName>
        <shortName evidence="6">RNase P component 2</shortName>
        <ecNumber evidence="6">3.1.26.5</ecNumber>
    </recommendedName>
    <alternativeName>
        <fullName evidence="6">Pop5</fullName>
    </alternativeName>
</protein>
<dbReference type="GO" id="GO:0005737">
    <property type="term" value="C:cytoplasm"/>
    <property type="evidence" value="ECO:0007669"/>
    <property type="project" value="UniProtKB-SubCell"/>
</dbReference>
<comment type="subunit">
    <text evidence="6">Consists of a catalytic RNA component and at least 4-5 protein subunits.</text>
</comment>
<comment type="function">
    <text evidence="6">Part of ribonuclease P, a protein complex that generates mature tRNA molecules by cleaving their 5'-ends.</text>
</comment>
<evidence type="ECO:0000313" key="8">
    <source>
        <dbReference type="Proteomes" id="UP000320766"/>
    </source>
</evidence>
<evidence type="ECO:0000256" key="4">
    <source>
        <dbReference type="ARBA" id="ARBA00022759"/>
    </source>
</evidence>
<dbReference type="PANTHER" id="PTHR15441:SF2">
    <property type="entry name" value="RIBONUCLEASE P_MRP PROTEIN SUBUNIT POP5"/>
    <property type="match status" value="1"/>
</dbReference>
<dbReference type="PANTHER" id="PTHR15441">
    <property type="entry name" value="RIBONUCLEASE P PROTEIN SUBUNIT P14"/>
    <property type="match status" value="1"/>
</dbReference>
<dbReference type="Pfam" id="PF01900">
    <property type="entry name" value="RNase_P_Rpp14"/>
    <property type="match status" value="1"/>
</dbReference>
<dbReference type="Proteomes" id="UP000320766">
    <property type="component" value="Unassembled WGS sequence"/>
</dbReference>
<keyword evidence="4 6" id="KW-0255">Endonuclease</keyword>
<dbReference type="EC" id="3.1.26.5" evidence="6"/>
<evidence type="ECO:0000256" key="6">
    <source>
        <dbReference type="HAMAP-Rule" id="MF_00755"/>
    </source>
</evidence>
<dbReference type="EMBL" id="RXIL01000001">
    <property type="protein sequence ID" value="RZN73905.1"/>
    <property type="molecule type" value="Genomic_DNA"/>
</dbReference>
<dbReference type="HAMAP" id="MF_00755">
    <property type="entry name" value="RNase_P_2"/>
    <property type="match status" value="1"/>
</dbReference>
<evidence type="ECO:0000256" key="5">
    <source>
        <dbReference type="ARBA" id="ARBA00022801"/>
    </source>
</evidence>
<dbReference type="InterPro" id="IPR016434">
    <property type="entry name" value="Rnp2_archaea"/>
</dbReference>
<comment type="similarity">
    <text evidence="6">Belongs to the eukaryotic/archaeal RNase P protein component 2 family.</text>
</comment>
<evidence type="ECO:0000256" key="2">
    <source>
        <dbReference type="ARBA" id="ARBA00022694"/>
    </source>
</evidence>
<dbReference type="GO" id="GO:0004526">
    <property type="term" value="F:ribonuclease P activity"/>
    <property type="evidence" value="ECO:0007669"/>
    <property type="project" value="UniProtKB-UniRule"/>
</dbReference>
<dbReference type="InterPro" id="IPR038085">
    <property type="entry name" value="Rnp2-like_sf"/>
</dbReference>
<dbReference type="GO" id="GO:0001682">
    <property type="term" value="P:tRNA 5'-leader removal"/>
    <property type="evidence" value="ECO:0007669"/>
    <property type="project" value="UniProtKB-UniRule"/>
</dbReference>
<name>A0A520KZA8_9EURY</name>
<dbReference type="PIRSF" id="PIRSF004952">
    <property type="entry name" value="RNase_P_2"/>
    <property type="match status" value="1"/>
</dbReference>
<evidence type="ECO:0000256" key="1">
    <source>
        <dbReference type="ARBA" id="ARBA00022490"/>
    </source>
</evidence>
<dbReference type="InterPro" id="IPR002759">
    <property type="entry name" value="Pop5/Rpp14/Rnp2-like"/>
</dbReference>
<comment type="catalytic activity">
    <reaction evidence="6">
        <text>Endonucleolytic cleavage of RNA, removing 5'-extranucleotides from tRNA precursor.</text>
        <dbReference type="EC" id="3.1.26.5"/>
    </reaction>
</comment>
<keyword evidence="5 6" id="KW-0378">Hydrolase</keyword>
<dbReference type="AlphaFoldDB" id="A0A520KZA8"/>
<organism evidence="7 8">
    <name type="scientific">Candidatus Methanolliviera hydrocarbonicum</name>
    <dbReference type="NCBI Taxonomy" id="2491085"/>
    <lineage>
        <taxon>Archaea</taxon>
        <taxon>Methanobacteriati</taxon>
        <taxon>Methanobacteriota</taxon>
        <taxon>Candidatus Methanoliparia</taxon>
        <taxon>Candidatus Methanoliparales</taxon>
        <taxon>Candidatus Methanollivieraceae</taxon>
        <taxon>Candidatus Methanolliviera</taxon>
    </lineage>
</organism>
<evidence type="ECO:0000313" key="7">
    <source>
        <dbReference type="EMBL" id="RZN73905.1"/>
    </source>
</evidence>
<keyword evidence="1 6" id="KW-0963">Cytoplasm</keyword>
<evidence type="ECO:0000256" key="3">
    <source>
        <dbReference type="ARBA" id="ARBA00022722"/>
    </source>
</evidence>